<accession>A0A9P6NAU1</accession>
<feature type="compositionally biased region" description="Basic residues" evidence="7">
    <location>
        <begin position="310"/>
        <end position="320"/>
    </location>
</feature>
<dbReference type="Pfam" id="PF00046">
    <property type="entry name" value="Homeodomain"/>
    <property type="match status" value="1"/>
</dbReference>
<evidence type="ECO:0000256" key="3">
    <source>
        <dbReference type="ARBA" id="ARBA00023155"/>
    </source>
</evidence>
<dbReference type="GO" id="GO:0000978">
    <property type="term" value="F:RNA polymerase II cis-regulatory region sequence-specific DNA binding"/>
    <property type="evidence" value="ECO:0007669"/>
    <property type="project" value="TreeGrafter"/>
</dbReference>
<dbReference type="SMART" id="SM00389">
    <property type="entry name" value="HOX"/>
    <property type="match status" value="1"/>
</dbReference>
<feature type="region of interest" description="Disordered" evidence="7">
    <location>
        <begin position="526"/>
        <end position="567"/>
    </location>
</feature>
<dbReference type="Proteomes" id="UP000886653">
    <property type="component" value="Unassembled WGS sequence"/>
</dbReference>
<feature type="compositionally biased region" description="Polar residues" evidence="7">
    <location>
        <begin position="528"/>
        <end position="543"/>
    </location>
</feature>
<dbReference type="InterPro" id="IPR009057">
    <property type="entry name" value="Homeodomain-like_sf"/>
</dbReference>
<dbReference type="Gene3D" id="1.10.10.60">
    <property type="entry name" value="Homeodomain-like"/>
    <property type="match status" value="1"/>
</dbReference>
<keyword evidence="3 5" id="KW-0371">Homeobox</keyword>
<protein>
    <recommendedName>
        <fullName evidence="8">Homeobox domain-containing protein</fullName>
    </recommendedName>
</protein>
<reference evidence="9" key="1">
    <citation type="submission" date="2013-11" db="EMBL/GenBank/DDBJ databases">
        <title>Genome sequence of the fusiform rust pathogen reveals effectors for host alternation and coevolution with pine.</title>
        <authorList>
            <consortium name="DOE Joint Genome Institute"/>
            <person name="Smith K."/>
            <person name="Pendleton A."/>
            <person name="Kubisiak T."/>
            <person name="Anderson C."/>
            <person name="Salamov A."/>
            <person name="Aerts A."/>
            <person name="Riley R."/>
            <person name="Clum A."/>
            <person name="Lindquist E."/>
            <person name="Ence D."/>
            <person name="Campbell M."/>
            <person name="Kronenberg Z."/>
            <person name="Feau N."/>
            <person name="Dhillon B."/>
            <person name="Hamelin R."/>
            <person name="Burleigh J."/>
            <person name="Smith J."/>
            <person name="Yandell M."/>
            <person name="Nelson C."/>
            <person name="Grigoriev I."/>
            <person name="Davis J."/>
        </authorList>
    </citation>
    <scope>NUCLEOTIDE SEQUENCE</scope>
    <source>
        <strain evidence="9">G11</strain>
    </source>
</reference>
<feature type="compositionally biased region" description="Basic and acidic residues" evidence="7">
    <location>
        <begin position="402"/>
        <end position="419"/>
    </location>
</feature>
<feature type="compositionally biased region" description="Low complexity" evidence="7">
    <location>
        <begin position="379"/>
        <end position="393"/>
    </location>
</feature>
<feature type="region of interest" description="Disordered" evidence="7">
    <location>
        <begin position="17"/>
        <end position="45"/>
    </location>
</feature>
<dbReference type="AlphaFoldDB" id="A0A9P6NAU1"/>
<dbReference type="SUPFAM" id="SSF46689">
    <property type="entry name" value="Homeodomain-like"/>
    <property type="match status" value="1"/>
</dbReference>
<evidence type="ECO:0000256" key="7">
    <source>
        <dbReference type="SAM" id="MobiDB-lite"/>
    </source>
</evidence>
<comment type="caution">
    <text evidence="9">The sequence shown here is derived from an EMBL/GenBank/DDBJ whole genome shotgun (WGS) entry which is preliminary data.</text>
</comment>
<keyword evidence="2 5" id="KW-0238">DNA-binding</keyword>
<dbReference type="GO" id="GO:0030154">
    <property type="term" value="P:cell differentiation"/>
    <property type="evidence" value="ECO:0007669"/>
    <property type="project" value="TreeGrafter"/>
</dbReference>
<dbReference type="OrthoDB" id="6159439at2759"/>
<dbReference type="PANTHER" id="PTHR24324">
    <property type="entry name" value="HOMEOBOX PROTEIN HHEX"/>
    <property type="match status" value="1"/>
</dbReference>
<feature type="region of interest" description="Disordered" evidence="7">
    <location>
        <begin position="274"/>
        <end position="334"/>
    </location>
</feature>
<sequence>MSSPRLQYARRIPSAEGRWSHTLGSVDSPLYPPTRSPRQGPSDALQLELDTDFRPMKVPDGIYAHQKRAHPTRVPFPPSTQTQPQPSVEEAITPYSLGLKPKRKRITPEQLSVLSNLFMLTDTPAFDVREATGAKLGMTNREVQVWFQNRRAKVTRQKFAARHACSTLGQFQTTISSTDEFLSRNSILVHTELQSSNYVQGRHFPTYPQNPSEASSHDTSAIRSQIQLSTSGIQESLATHPRDTQKLPVVTPQARCSLNSNSLLWSGEPAHMEDTCSQELQSPSKSCSGEKDIESHAQSQSGHPSLLGPHRQRRNHRTRTYRPCSPASTSRYMFERRPVTDEERFHHSSLPPNSHEGASQITDDQILKQYIEIHSPIVSSSASSSSGSGCSQSVKNTMNHRFGREESVSSSNVREHSRDLSPVCPPSGDSNRIRLSSHSHHRNSKFDSMMASQRQFCDIKLSAESDFLSYMYKTTTLVSSRYLPPLPHVECAGPGSFPLPLRLQAQSLPETQQYDQSLTLAPLMNCHATGNSSQGDQRPSQRLPSWRSDPKLSLDRSTLAPRKTPVV</sequence>
<dbReference type="CDD" id="cd00086">
    <property type="entry name" value="homeodomain"/>
    <property type="match status" value="1"/>
</dbReference>
<dbReference type="PROSITE" id="PS50071">
    <property type="entry name" value="HOMEOBOX_2"/>
    <property type="match status" value="1"/>
</dbReference>
<evidence type="ECO:0000313" key="9">
    <source>
        <dbReference type="EMBL" id="KAG0140450.1"/>
    </source>
</evidence>
<evidence type="ECO:0000259" key="8">
    <source>
        <dbReference type="PROSITE" id="PS50071"/>
    </source>
</evidence>
<dbReference type="PANTHER" id="PTHR24324:SF5">
    <property type="entry name" value="HEMATOPOIETICALLY-EXPRESSED HOMEOBOX PROTEIN HHEX"/>
    <property type="match status" value="1"/>
</dbReference>
<evidence type="ECO:0000256" key="2">
    <source>
        <dbReference type="ARBA" id="ARBA00023125"/>
    </source>
</evidence>
<proteinExistence type="predicted"/>
<evidence type="ECO:0000256" key="5">
    <source>
        <dbReference type="PROSITE-ProRule" id="PRU00108"/>
    </source>
</evidence>
<comment type="subcellular location">
    <subcellularLocation>
        <location evidence="1 5 6">Nucleus</location>
    </subcellularLocation>
</comment>
<evidence type="ECO:0000256" key="4">
    <source>
        <dbReference type="ARBA" id="ARBA00023242"/>
    </source>
</evidence>
<feature type="DNA-binding region" description="Homeobox" evidence="5">
    <location>
        <begin position="99"/>
        <end position="158"/>
    </location>
</feature>
<organism evidence="9 10">
    <name type="scientific">Cronartium quercuum f. sp. fusiforme G11</name>
    <dbReference type="NCBI Taxonomy" id="708437"/>
    <lineage>
        <taxon>Eukaryota</taxon>
        <taxon>Fungi</taxon>
        <taxon>Dikarya</taxon>
        <taxon>Basidiomycota</taxon>
        <taxon>Pucciniomycotina</taxon>
        <taxon>Pucciniomycetes</taxon>
        <taxon>Pucciniales</taxon>
        <taxon>Coleosporiaceae</taxon>
        <taxon>Cronartium</taxon>
    </lineage>
</organism>
<evidence type="ECO:0000313" key="10">
    <source>
        <dbReference type="Proteomes" id="UP000886653"/>
    </source>
</evidence>
<feature type="region of interest" description="Disordered" evidence="7">
    <location>
        <begin position="379"/>
        <end position="432"/>
    </location>
</feature>
<evidence type="ECO:0000256" key="6">
    <source>
        <dbReference type="RuleBase" id="RU000682"/>
    </source>
</evidence>
<dbReference type="InterPro" id="IPR051000">
    <property type="entry name" value="Homeobox_DNA-bind_prot"/>
</dbReference>
<feature type="region of interest" description="Disordered" evidence="7">
    <location>
        <begin position="203"/>
        <end position="222"/>
    </location>
</feature>
<name>A0A9P6NAU1_9BASI</name>
<dbReference type="GO" id="GO:0005634">
    <property type="term" value="C:nucleus"/>
    <property type="evidence" value="ECO:0007669"/>
    <property type="project" value="UniProtKB-SubCell"/>
</dbReference>
<dbReference type="InterPro" id="IPR001356">
    <property type="entry name" value="HD"/>
</dbReference>
<feature type="domain" description="Homeobox" evidence="8">
    <location>
        <begin position="97"/>
        <end position="157"/>
    </location>
</feature>
<feature type="compositionally biased region" description="Polar residues" evidence="7">
    <location>
        <begin position="275"/>
        <end position="287"/>
    </location>
</feature>
<evidence type="ECO:0000256" key="1">
    <source>
        <dbReference type="ARBA" id="ARBA00004123"/>
    </source>
</evidence>
<feature type="compositionally biased region" description="Polar residues" evidence="7">
    <location>
        <begin position="207"/>
        <end position="222"/>
    </location>
</feature>
<keyword evidence="4 5" id="KW-0539">Nucleus</keyword>
<gene>
    <name evidence="9" type="ORF">CROQUDRAFT_357196</name>
</gene>
<keyword evidence="10" id="KW-1185">Reference proteome</keyword>
<dbReference type="EMBL" id="MU167443">
    <property type="protein sequence ID" value="KAG0140450.1"/>
    <property type="molecule type" value="Genomic_DNA"/>
</dbReference>
<dbReference type="GO" id="GO:0006357">
    <property type="term" value="P:regulation of transcription by RNA polymerase II"/>
    <property type="evidence" value="ECO:0007669"/>
    <property type="project" value="TreeGrafter"/>
</dbReference>